<dbReference type="Gene3D" id="2.130.10.10">
    <property type="entry name" value="YVTN repeat-like/Quinoprotein amine dehydrogenase"/>
    <property type="match status" value="1"/>
</dbReference>
<name>A0A972FKF3_9FLAO</name>
<dbReference type="EMBL" id="JAAMPU010000100">
    <property type="protein sequence ID" value="NMH27317.1"/>
    <property type="molecule type" value="Genomic_DNA"/>
</dbReference>
<evidence type="ECO:0000313" key="1">
    <source>
        <dbReference type="EMBL" id="NMH27317.1"/>
    </source>
</evidence>
<accession>A0A972FKF3</accession>
<sequence>MRFLILAAVWLSMLIPIKENPSFELDQSVQVDTIFKGNFGCRALALDGNRLWFAATGSRYGFIDLDKNISSENKLEPDTLDLRSIAITKNSVFLLNAGSPAFLFEVGKDGKQKAQRHSDSNKKTFYDSMKFWNDREGIAIGDPVENCLSILITRDSGKNWHKIDCSLLPKINNGEAAFASSNTNISIHGNNAWVVSGGSHSRIFHTSDKGKTWKVFDTPIVKGERMTGIFTSDFYDSKTGFVAGGDYSKPTSNVNNKAMTLDGGKTWKVMAQDKPFGYASCIQYVPGSMGKKLWSVGATGLFYSEDSGETWKLMLNDYTLYTLVVKDQTTLFAAGKNKIVKITLKP</sequence>
<dbReference type="CDD" id="cd15482">
    <property type="entry name" value="Sialidase_non-viral"/>
    <property type="match status" value="1"/>
</dbReference>
<gene>
    <name evidence="1" type="ORF">G6047_04665</name>
</gene>
<organism evidence="1 2">
    <name type="scientific">Flavobacterium silvaticum</name>
    <dbReference type="NCBI Taxonomy" id="1852020"/>
    <lineage>
        <taxon>Bacteria</taxon>
        <taxon>Pseudomonadati</taxon>
        <taxon>Bacteroidota</taxon>
        <taxon>Flavobacteriia</taxon>
        <taxon>Flavobacteriales</taxon>
        <taxon>Flavobacteriaceae</taxon>
        <taxon>Flavobacterium</taxon>
    </lineage>
</organism>
<dbReference type="Proteomes" id="UP000712080">
    <property type="component" value="Unassembled WGS sequence"/>
</dbReference>
<dbReference type="InterPro" id="IPR015943">
    <property type="entry name" value="WD40/YVTN_repeat-like_dom_sf"/>
</dbReference>
<dbReference type="PANTHER" id="PTHR47199">
    <property type="entry name" value="PHOTOSYSTEM II STABILITY/ASSEMBLY FACTOR HCF136, CHLOROPLASTIC"/>
    <property type="match status" value="1"/>
</dbReference>
<reference evidence="1" key="1">
    <citation type="submission" date="2020-02" db="EMBL/GenBank/DDBJ databases">
        <title>Flavobacterium sp. genome.</title>
        <authorList>
            <person name="Jung H.S."/>
            <person name="Baek J.H."/>
            <person name="Jeon C.O."/>
        </authorList>
    </citation>
    <scope>NUCLEOTIDE SEQUENCE</scope>
    <source>
        <strain evidence="1">SE-s28</strain>
    </source>
</reference>
<dbReference type="SUPFAM" id="SSF110296">
    <property type="entry name" value="Oligoxyloglucan reducing end-specific cellobiohydrolase"/>
    <property type="match status" value="1"/>
</dbReference>
<dbReference type="AlphaFoldDB" id="A0A972FKF3"/>
<keyword evidence="2" id="KW-1185">Reference proteome</keyword>
<proteinExistence type="predicted"/>
<evidence type="ECO:0000313" key="2">
    <source>
        <dbReference type="Proteomes" id="UP000712080"/>
    </source>
</evidence>
<protein>
    <submittedName>
        <fullName evidence="1">Oxidoreductase</fullName>
    </submittedName>
</protein>
<dbReference type="PANTHER" id="PTHR47199:SF2">
    <property type="entry name" value="PHOTOSYSTEM II STABILITY_ASSEMBLY FACTOR HCF136, CHLOROPLASTIC"/>
    <property type="match status" value="1"/>
</dbReference>
<dbReference type="RefSeq" id="WP_169526323.1">
    <property type="nucleotide sequence ID" value="NZ_JAAMPU010000100.1"/>
</dbReference>
<comment type="caution">
    <text evidence="1">The sequence shown here is derived from an EMBL/GenBank/DDBJ whole genome shotgun (WGS) entry which is preliminary data.</text>
</comment>